<dbReference type="NCBIfam" id="TIGR00002">
    <property type="entry name" value="S16"/>
    <property type="match status" value="1"/>
</dbReference>
<evidence type="ECO:0000313" key="8">
    <source>
        <dbReference type="EMBL" id="KAL3285847.1"/>
    </source>
</evidence>
<name>A0ABD2P4E8_9CUCU</name>
<dbReference type="Gene3D" id="3.30.1320.10">
    <property type="match status" value="1"/>
</dbReference>
<evidence type="ECO:0000256" key="4">
    <source>
        <dbReference type="ARBA" id="ARBA00023128"/>
    </source>
</evidence>
<dbReference type="Proteomes" id="UP001516400">
    <property type="component" value="Unassembled WGS sequence"/>
</dbReference>
<dbReference type="AlphaFoldDB" id="A0ABD2P4E8"/>
<dbReference type="SUPFAM" id="SSF54565">
    <property type="entry name" value="Ribosomal protein S16"/>
    <property type="match status" value="1"/>
</dbReference>
<comment type="subcellular location">
    <subcellularLocation>
        <location evidence="1">Mitochondrion</location>
    </subcellularLocation>
</comment>
<comment type="caution">
    <text evidence="8">The sequence shown here is derived from an EMBL/GenBank/DDBJ whole genome shotgun (WGS) entry which is preliminary data.</text>
</comment>
<sequence length="132" mass="15032">MLIPASGTGQYLAKSAKIIRFARKGCANRPFFHIVVTEVKRDQTDPVIEQVGTFDPLPNEYNEKLCSLNFERIKHWIGNGATVSRPVQELLGLSGFFPIHPRTYMQAWRNRRSQAEAESKNVESESIQENKV</sequence>
<proteinExistence type="inferred from homology"/>
<dbReference type="EMBL" id="JABFTP020000185">
    <property type="protein sequence ID" value="KAL3285847.1"/>
    <property type="molecule type" value="Genomic_DNA"/>
</dbReference>
<dbReference type="PANTHER" id="PTHR12919">
    <property type="entry name" value="30S RIBOSOMAL PROTEIN S16"/>
    <property type="match status" value="1"/>
</dbReference>
<evidence type="ECO:0000256" key="6">
    <source>
        <dbReference type="ARBA" id="ARBA00035263"/>
    </source>
</evidence>
<dbReference type="GO" id="GO:0015935">
    <property type="term" value="C:small ribosomal subunit"/>
    <property type="evidence" value="ECO:0007669"/>
    <property type="project" value="UniProtKB-ARBA"/>
</dbReference>
<gene>
    <name evidence="8" type="ORF">HHI36_000367</name>
</gene>
<keyword evidence="3" id="KW-0689">Ribosomal protein</keyword>
<dbReference type="GO" id="GO:0005759">
    <property type="term" value="C:mitochondrial matrix"/>
    <property type="evidence" value="ECO:0007669"/>
    <property type="project" value="UniProtKB-ARBA"/>
</dbReference>
<dbReference type="HAMAP" id="MF_00385">
    <property type="entry name" value="Ribosomal_bS16"/>
    <property type="match status" value="1"/>
</dbReference>
<dbReference type="InterPro" id="IPR000307">
    <property type="entry name" value="Ribosomal_bS16"/>
</dbReference>
<evidence type="ECO:0000256" key="2">
    <source>
        <dbReference type="ARBA" id="ARBA00006668"/>
    </source>
</evidence>
<keyword evidence="9" id="KW-1185">Reference proteome</keyword>
<dbReference type="Pfam" id="PF00886">
    <property type="entry name" value="Ribosomal_S16"/>
    <property type="match status" value="1"/>
</dbReference>
<protein>
    <recommendedName>
        <fullName evidence="6">Small ribosomal subunit protein bS16m</fullName>
    </recommendedName>
    <alternativeName>
        <fullName evidence="7">28S ribosomal protein S16, mitochondrial</fullName>
    </alternativeName>
</protein>
<dbReference type="PANTHER" id="PTHR12919:SF20">
    <property type="entry name" value="SMALL RIBOSOMAL SUBUNIT PROTEIN BS16M"/>
    <property type="match status" value="1"/>
</dbReference>
<keyword evidence="5" id="KW-0687">Ribonucleoprotein</keyword>
<dbReference type="InterPro" id="IPR023803">
    <property type="entry name" value="Ribosomal_bS16_dom_sf"/>
</dbReference>
<dbReference type="GO" id="GO:0005743">
    <property type="term" value="C:mitochondrial inner membrane"/>
    <property type="evidence" value="ECO:0007669"/>
    <property type="project" value="UniProtKB-ARBA"/>
</dbReference>
<evidence type="ECO:0000313" key="9">
    <source>
        <dbReference type="Proteomes" id="UP001516400"/>
    </source>
</evidence>
<reference evidence="8 9" key="1">
    <citation type="journal article" date="2021" name="BMC Biol.">
        <title>Horizontally acquired antibacterial genes associated with adaptive radiation of ladybird beetles.</title>
        <authorList>
            <person name="Li H.S."/>
            <person name="Tang X.F."/>
            <person name="Huang Y.H."/>
            <person name="Xu Z.Y."/>
            <person name="Chen M.L."/>
            <person name="Du X.Y."/>
            <person name="Qiu B.Y."/>
            <person name="Chen P.T."/>
            <person name="Zhang W."/>
            <person name="Slipinski A."/>
            <person name="Escalona H.E."/>
            <person name="Waterhouse R.M."/>
            <person name="Zwick A."/>
            <person name="Pang H."/>
        </authorList>
    </citation>
    <scope>NUCLEOTIDE SEQUENCE [LARGE SCALE GENOMIC DNA]</scope>
    <source>
        <strain evidence="8">SYSU2018</strain>
    </source>
</reference>
<organism evidence="8 9">
    <name type="scientific">Cryptolaemus montrouzieri</name>
    <dbReference type="NCBI Taxonomy" id="559131"/>
    <lineage>
        <taxon>Eukaryota</taxon>
        <taxon>Metazoa</taxon>
        <taxon>Ecdysozoa</taxon>
        <taxon>Arthropoda</taxon>
        <taxon>Hexapoda</taxon>
        <taxon>Insecta</taxon>
        <taxon>Pterygota</taxon>
        <taxon>Neoptera</taxon>
        <taxon>Endopterygota</taxon>
        <taxon>Coleoptera</taxon>
        <taxon>Polyphaga</taxon>
        <taxon>Cucujiformia</taxon>
        <taxon>Coccinelloidea</taxon>
        <taxon>Coccinellidae</taxon>
        <taxon>Scymninae</taxon>
        <taxon>Scymnini</taxon>
        <taxon>Cryptolaemus</taxon>
    </lineage>
</organism>
<accession>A0ABD2P4E8</accession>
<evidence type="ECO:0000256" key="1">
    <source>
        <dbReference type="ARBA" id="ARBA00004173"/>
    </source>
</evidence>
<dbReference type="FunFam" id="3.30.1320.10:FF:000004">
    <property type="entry name" value="28S ribosomal protein S16, mitochondrial"/>
    <property type="match status" value="1"/>
</dbReference>
<comment type="similarity">
    <text evidence="2">Belongs to the bacterial ribosomal protein bS16 family.</text>
</comment>
<evidence type="ECO:0000256" key="7">
    <source>
        <dbReference type="ARBA" id="ARBA00035438"/>
    </source>
</evidence>
<keyword evidence="4" id="KW-0496">Mitochondrion</keyword>
<evidence type="ECO:0000256" key="3">
    <source>
        <dbReference type="ARBA" id="ARBA00022980"/>
    </source>
</evidence>
<evidence type="ECO:0000256" key="5">
    <source>
        <dbReference type="ARBA" id="ARBA00023274"/>
    </source>
</evidence>